<dbReference type="STRING" id="1121325.SAMN04515677_104362"/>
<evidence type="ECO:0000313" key="1">
    <source>
        <dbReference type="EMBL" id="SDL98091.1"/>
    </source>
</evidence>
<dbReference type="EMBL" id="FNGW01000004">
    <property type="protein sequence ID" value="SDL98091.1"/>
    <property type="molecule type" value="Genomic_DNA"/>
</dbReference>
<keyword evidence="2" id="KW-1185">Reference proteome</keyword>
<name>A0A1G9PHY0_9FIRM</name>
<dbReference type="RefSeq" id="WP_092725775.1">
    <property type="nucleotide sequence ID" value="NZ_FNGW01000004.1"/>
</dbReference>
<reference evidence="1 2" key="1">
    <citation type="submission" date="2016-10" db="EMBL/GenBank/DDBJ databases">
        <authorList>
            <person name="de Groot N.N."/>
        </authorList>
    </citation>
    <scope>NUCLEOTIDE SEQUENCE [LARGE SCALE GENOMIC DNA]</scope>
    <source>
        <strain evidence="1 2">DSM 797</strain>
    </source>
</reference>
<evidence type="ECO:0000313" key="2">
    <source>
        <dbReference type="Proteomes" id="UP000199068"/>
    </source>
</evidence>
<sequence>MSFKYRVYGLNIESEIELEELVKIEDNQCNQIDVKIIYGKTNNKIKNQVKSNSWIGTDINDICVYTKDIAIYQIKNGNTIIIEPLKDKDNERIKSFLLGWSFGILLIQRKTIALHGSAISKGDKAIIISGKSKAGKSTLASAFNNKGYKFLSDDVVALDILKDSVLAQPAYPQNKICEDVMKVLGYNKKNYEINKKDTERIRYKVPVNQMFEPKPCKVQAIFEIVSKDEYEKVSIEKIEGNKKIDYMLNNIYFFGVESSIGTRPEYFKKAIQLINSIPLYKIKRPSDKITIEEQMDLVENELSEL</sequence>
<dbReference type="Gene3D" id="3.40.50.300">
    <property type="entry name" value="P-loop containing nucleotide triphosphate hydrolases"/>
    <property type="match status" value="1"/>
</dbReference>
<dbReference type="InterPro" id="IPR027417">
    <property type="entry name" value="P-loop_NTPase"/>
</dbReference>
<proteinExistence type="predicted"/>
<gene>
    <name evidence="1" type="ORF">SAMN04515677_104362</name>
</gene>
<accession>A0A1G9PHY0</accession>
<dbReference type="SUPFAM" id="SSF53795">
    <property type="entry name" value="PEP carboxykinase-like"/>
    <property type="match status" value="1"/>
</dbReference>
<protein>
    <recommendedName>
        <fullName evidence="3">Hpr(Ser) kinase/phosphatase</fullName>
    </recommendedName>
</protein>
<organism evidence="1 2">
    <name type="scientific">Romboutsia lituseburensis DSM 797</name>
    <dbReference type="NCBI Taxonomy" id="1121325"/>
    <lineage>
        <taxon>Bacteria</taxon>
        <taxon>Bacillati</taxon>
        <taxon>Bacillota</taxon>
        <taxon>Clostridia</taxon>
        <taxon>Peptostreptococcales</taxon>
        <taxon>Peptostreptococcaceae</taxon>
        <taxon>Romboutsia</taxon>
    </lineage>
</organism>
<evidence type="ECO:0008006" key="3">
    <source>
        <dbReference type="Google" id="ProtNLM"/>
    </source>
</evidence>
<dbReference type="Proteomes" id="UP000199068">
    <property type="component" value="Unassembled WGS sequence"/>
</dbReference>
<dbReference type="AlphaFoldDB" id="A0A1G9PHY0"/>